<protein>
    <submittedName>
        <fullName evidence="1">Uncharacterized protein</fullName>
    </submittedName>
</protein>
<keyword evidence="2" id="KW-1185">Reference proteome</keyword>
<dbReference type="Proteomes" id="UP001266305">
    <property type="component" value="Unassembled WGS sequence"/>
</dbReference>
<gene>
    <name evidence="1" type="ORF">P7K49_040278</name>
</gene>
<sequence>MFPNILMFHPEAARALLEYRIRTLGGALENAQNLGYQVRGPGHWPAAPCSLHSPPSLYPSPRAPLWTELRCPGFSTLRIEGPQQGWDPALAQDPLGYPCALPPDQHMVKTGQKEKNSQQYAVSGLEVCPEDIYGAQEVHVNGAVVLAFELYYQATQVRRGVPTIPASVARQLTGRWE</sequence>
<dbReference type="PANTHER" id="PTHR11051">
    <property type="entry name" value="GLYCOSYL HYDROLASE-RELATED"/>
    <property type="match status" value="1"/>
</dbReference>
<evidence type="ECO:0000313" key="1">
    <source>
        <dbReference type="EMBL" id="KAK2081163.1"/>
    </source>
</evidence>
<proteinExistence type="predicted"/>
<accession>A0ABQ9T8V0</accession>
<dbReference type="PANTHER" id="PTHR11051:SF8">
    <property type="entry name" value="PROTEIN-GLUCOSYLGALACTOSYLHYDROXYLYSINE GLUCOSIDASE"/>
    <property type="match status" value="1"/>
</dbReference>
<evidence type="ECO:0000313" key="2">
    <source>
        <dbReference type="Proteomes" id="UP001266305"/>
    </source>
</evidence>
<comment type="caution">
    <text evidence="1">The sequence shown here is derived from an EMBL/GenBank/DDBJ whole genome shotgun (WGS) entry which is preliminary data.</text>
</comment>
<reference evidence="1 2" key="1">
    <citation type="submission" date="2023-05" db="EMBL/GenBank/DDBJ databases">
        <title>B98-5 Cell Line De Novo Hybrid Assembly: An Optical Mapping Approach.</title>
        <authorList>
            <person name="Kananen K."/>
            <person name="Auerbach J.A."/>
            <person name="Kautto E."/>
            <person name="Blachly J.S."/>
        </authorList>
    </citation>
    <scope>NUCLEOTIDE SEQUENCE [LARGE SCALE GENOMIC DNA]</scope>
    <source>
        <strain evidence="1">B95-8</strain>
        <tissue evidence="1">Cell line</tissue>
    </source>
</reference>
<name>A0ABQ9T8V0_SAGOE</name>
<dbReference type="Gene3D" id="1.50.10.10">
    <property type="match status" value="1"/>
</dbReference>
<organism evidence="1 2">
    <name type="scientific">Saguinus oedipus</name>
    <name type="common">Cotton-top tamarin</name>
    <name type="synonym">Oedipomidas oedipus</name>
    <dbReference type="NCBI Taxonomy" id="9490"/>
    <lineage>
        <taxon>Eukaryota</taxon>
        <taxon>Metazoa</taxon>
        <taxon>Chordata</taxon>
        <taxon>Craniata</taxon>
        <taxon>Vertebrata</taxon>
        <taxon>Euteleostomi</taxon>
        <taxon>Mammalia</taxon>
        <taxon>Eutheria</taxon>
        <taxon>Euarchontoglires</taxon>
        <taxon>Primates</taxon>
        <taxon>Haplorrhini</taxon>
        <taxon>Platyrrhini</taxon>
        <taxon>Cebidae</taxon>
        <taxon>Callitrichinae</taxon>
        <taxon>Saguinus</taxon>
    </lineage>
</organism>
<dbReference type="InterPro" id="IPR012341">
    <property type="entry name" value="6hp_glycosidase-like_sf"/>
</dbReference>
<dbReference type="EMBL" id="JASSZA010000411">
    <property type="protein sequence ID" value="KAK2081163.1"/>
    <property type="molecule type" value="Genomic_DNA"/>
</dbReference>